<sequence>MSRHLLRPLYCLTLLLPCLSACSQDNAAPVDVVLVGDRAAALSEDGDMDPARAALTSATQEGLVDFDAEGRITPGLAESWIVTDDGLSYIFRLRTMRDGEDEPITADDIRSLLSAAIDRQQDTALGLDFQAIEAIYARTSRVIEIRLKSPMPEFLNLLAGPELAVQTGRGNPQVMVLDTDGTGEPRLLPPALPEGADNPFSDAEPLEMRILPSKEAVDFFQSGKAAVLLNGNVDGLPFVRMGGLLRGSIRLDPVSGLFGLAVARRDEGFLSDPVNREALSMAIDRDALIEPFNIGGWVPTTRIFPAGLPDSAGPPQERWQAITMEDRQAIARRRVQSWTGANDAAPQLTVALPPGRGGDLLFNRLRRDMAAIGVGLQRTVDRDEADLWLVDEVARYRMARWYLNRMNCGISQAACSPEADALVQEAVGEADDMRRAVLMAEAEALIAAENGFIPFGAPIRFSLVRGSVDGFAVNPLGVHPLSPLALPPT</sequence>
<dbReference type="Gene3D" id="3.90.76.10">
    <property type="entry name" value="Dipeptide-binding Protein, Domain 1"/>
    <property type="match status" value="1"/>
</dbReference>
<comment type="similarity">
    <text evidence="2">Belongs to the bacterial solute-binding protein 5 family.</text>
</comment>
<evidence type="ECO:0000256" key="3">
    <source>
        <dbReference type="ARBA" id="ARBA00022448"/>
    </source>
</evidence>
<evidence type="ECO:0000313" key="8">
    <source>
        <dbReference type="Proteomes" id="UP000195807"/>
    </source>
</evidence>
<evidence type="ECO:0000256" key="2">
    <source>
        <dbReference type="ARBA" id="ARBA00005695"/>
    </source>
</evidence>
<dbReference type="RefSeq" id="WP_066842060.1">
    <property type="nucleotide sequence ID" value="NZ_CP019602.1"/>
</dbReference>
<feature type="domain" description="Solute-binding protein family 5" evidence="6">
    <location>
        <begin position="72"/>
        <end position="166"/>
    </location>
</feature>
<dbReference type="PANTHER" id="PTHR30290:SF10">
    <property type="entry name" value="PERIPLASMIC OLIGOPEPTIDE-BINDING PROTEIN-RELATED"/>
    <property type="match status" value="1"/>
</dbReference>
<comment type="subcellular location">
    <subcellularLocation>
        <location evidence="1">Periplasm</location>
    </subcellularLocation>
</comment>
<keyword evidence="3" id="KW-0813">Transport</keyword>
<feature type="chain" id="PRO_5011567891" description="Solute-binding protein family 5 domain-containing protein" evidence="5">
    <location>
        <begin position="28"/>
        <end position="489"/>
    </location>
</feature>
<dbReference type="GO" id="GO:0030313">
    <property type="term" value="C:cell envelope"/>
    <property type="evidence" value="ECO:0007669"/>
    <property type="project" value="UniProtKB-SubCell"/>
</dbReference>
<dbReference type="GO" id="GO:0015833">
    <property type="term" value="P:peptide transport"/>
    <property type="evidence" value="ECO:0007669"/>
    <property type="project" value="TreeGrafter"/>
</dbReference>
<dbReference type="PANTHER" id="PTHR30290">
    <property type="entry name" value="PERIPLASMIC BINDING COMPONENT OF ABC TRANSPORTER"/>
    <property type="match status" value="1"/>
</dbReference>
<protein>
    <recommendedName>
        <fullName evidence="6">Solute-binding protein family 5 domain-containing protein</fullName>
    </recommendedName>
</protein>
<evidence type="ECO:0000256" key="1">
    <source>
        <dbReference type="ARBA" id="ARBA00004418"/>
    </source>
</evidence>
<evidence type="ECO:0000256" key="4">
    <source>
        <dbReference type="ARBA" id="ARBA00022729"/>
    </source>
</evidence>
<dbReference type="AlphaFoldDB" id="A0A1Z1F865"/>
<name>A0A1Z1F865_9SPHN</name>
<dbReference type="STRING" id="450378.GCA_001661675_00109"/>
<dbReference type="Gene3D" id="3.10.105.10">
    <property type="entry name" value="Dipeptide-binding Protein, Domain 3"/>
    <property type="match status" value="2"/>
</dbReference>
<evidence type="ECO:0000259" key="6">
    <source>
        <dbReference type="Pfam" id="PF00496"/>
    </source>
</evidence>
<keyword evidence="4 5" id="KW-0732">Signal</keyword>
<proteinExistence type="inferred from homology"/>
<dbReference type="InterPro" id="IPR000914">
    <property type="entry name" value="SBP_5_dom"/>
</dbReference>
<dbReference type="InterPro" id="IPR039424">
    <property type="entry name" value="SBP_5"/>
</dbReference>
<dbReference type="KEGG" id="cman:A9D14_00540"/>
<dbReference type="OrthoDB" id="9803988at2"/>
<gene>
    <name evidence="7" type="ORF">A9D14_00540</name>
</gene>
<reference evidence="7 8" key="1">
    <citation type="submission" date="2017-01" db="EMBL/GenBank/DDBJ databases">
        <title>Complete genome sequence of esterase-producing bacterium Croceicoccus marinus E4A9.</title>
        <authorList>
            <person name="Wu Y.-H."/>
            <person name="Cheng H."/>
            <person name="Xu L."/>
            <person name="Huo Y.-Y."/>
            <person name="Wang C.-S."/>
            <person name="Xu X.-W."/>
        </authorList>
    </citation>
    <scope>NUCLEOTIDE SEQUENCE [LARGE SCALE GENOMIC DNA]</scope>
    <source>
        <strain evidence="7 8">E4A9</strain>
    </source>
</reference>
<evidence type="ECO:0000313" key="7">
    <source>
        <dbReference type="EMBL" id="ARU14932.1"/>
    </source>
</evidence>
<evidence type="ECO:0000256" key="5">
    <source>
        <dbReference type="SAM" id="SignalP"/>
    </source>
</evidence>
<feature type="signal peptide" evidence="5">
    <location>
        <begin position="1"/>
        <end position="27"/>
    </location>
</feature>
<dbReference type="EMBL" id="CP019602">
    <property type="protein sequence ID" value="ARU14932.1"/>
    <property type="molecule type" value="Genomic_DNA"/>
</dbReference>
<dbReference type="SUPFAM" id="SSF53850">
    <property type="entry name" value="Periplasmic binding protein-like II"/>
    <property type="match status" value="1"/>
</dbReference>
<accession>A0A1Z1F865</accession>
<dbReference type="Proteomes" id="UP000195807">
    <property type="component" value="Chromosome"/>
</dbReference>
<keyword evidence="8" id="KW-1185">Reference proteome</keyword>
<organism evidence="7 8">
    <name type="scientific">Croceicoccus marinus</name>
    <dbReference type="NCBI Taxonomy" id="450378"/>
    <lineage>
        <taxon>Bacteria</taxon>
        <taxon>Pseudomonadati</taxon>
        <taxon>Pseudomonadota</taxon>
        <taxon>Alphaproteobacteria</taxon>
        <taxon>Sphingomonadales</taxon>
        <taxon>Erythrobacteraceae</taxon>
        <taxon>Croceicoccus</taxon>
    </lineage>
</organism>
<dbReference type="GO" id="GO:1904680">
    <property type="term" value="F:peptide transmembrane transporter activity"/>
    <property type="evidence" value="ECO:0007669"/>
    <property type="project" value="TreeGrafter"/>
</dbReference>
<dbReference type="Pfam" id="PF00496">
    <property type="entry name" value="SBP_bac_5"/>
    <property type="match status" value="1"/>
</dbReference>
<dbReference type="Gene3D" id="3.40.190.10">
    <property type="entry name" value="Periplasmic binding protein-like II"/>
    <property type="match status" value="2"/>
</dbReference>